<evidence type="ECO:0000256" key="4">
    <source>
        <dbReference type="RuleBase" id="RU361169"/>
    </source>
</evidence>
<dbReference type="InterPro" id="IPR006626">
    <property type="entry name" value="PbH1"/>
</dbReference>
<keyword evidence="3 4" id="KW-0326">Glycosidase</keyword>
<evidence type="ECO:0000256" key="5">
    <source>
        <dbReference type="SAM" id="MobiDB-lite"/>
    </source>
</evidence>
<evidence type="ECO:0000256" key="3">
    <source>
        <dbReference type="ARBA" id="ARBA00023295"/>
    </source>
</evidence>
<sequence>MAHPPLPLPHPLPPLPPPLLDPNPNPNPNLNLNPNPNSITCAGFYRPRGPPRKAVGSIVDFGGVGDGAHVEHPRVSRRGCAARRRRRRRRVAAQRASRGVLTGSFNLTSNFTLFLEKGAVIFGSQDPEEWPLIEPLPSYGRGRERLGPRHVSLIHGNGLTDVVITGNNGSIDGQGRMWWELWWNKTLNNTRGHLVELVNSTNILISNITLLNSPFWTIHPVYCSNVVIRNLTILAPLNSPNTDGIDPDSSSQVCIEDCYIESGDDLVAVKSGWDQYGIAVARPSTDIIIQRISGTTPTCSGVGFGSEMSGGISNILVKDLRVWNSASAVRFKTDKGRGGYVTNVTITNVAMENVKIPVRFSRGSNDHPDENYDPNSLPRISNLYVGNVVGSNIARSPVLEGIKGTIYEGLCFRNVSFEGVNMKKKWQCEFVRGEAYDVSPMPCEQLLSNGSSSSWCRNK</sequence>
<dbReference type="Gene3D" id="2.160.20.10">
    <property type="entry name" value="Single-stranded right-handed beta-helix, Pectin lyase-like"/>
    <property type="match status" value="1"/>
</dbReference>
<dbReference type="PANTHER" id="PTHR31339">
    <property type="entry name" value="PECTIN LYASE-RELATED"/>
    <property type="match status" value="1"/>
</dbReference>
<evidence type="ECO:0008006" key="7">
    <source>
        <dbReference type="Google" id="ProtNLM"/>
    </source>
</evidence>
<organism evidence="6">
    <name type="scientific">Ananas comosus var. bracteatus</name>
    <name type="common">red pineapple</name>
    <dbReference type="NCBI Taxonomy" id="296719"/>
    <lineage>
        <taxon>Eukaryota</taxon>
        <taxon>Viridiplantae</taxon>
        <taxon>Streptophyta</taxon>
        <taxon>Embryophyta</taxon>
        <taxon>Tracheophyta</taxon>
        <taxon>Spermatophyta</taxon>
        <taxon>Magnoliopsida</taxon>
        <taxon>Liliopsida</taxon>
        <taxon>Poales</taxon>
        <taxon>Bromeliaceae</taxon>
        <taxon>Bromelioideae</taxon>
        <taxon>Ananas</taxon>
    </lineage>
</organism>
<dbReference type="SUPFAM" id="SSF51126">
    <property type="entry name" value="Pectin lyase-like"/>
    <property type="match status" value="1"/>
</dbReference>
<proteinExistence type="inferred from homology"/>
<reference evidence="6" key="1">
    <citation type="submission" date="2020-07" db="EMBL/GenBank/DDBJ databases">
        <authorList>
            <person name="Lin J."/>
        </authorList>
    </citation>
    <scope>NUCLEOTIDE SEQUENCE</scope>
</reference>
<dbReference type="PANTHER" id="PTHR31339:SF4">
    <property type="entry name" value="PECTIN LYASE-LIKE SUPERFAMILY PROTEIN"/>
    <property type="match status" value="1"/>
</dbReference>
<dbReference type="EMBL" id="LR862133">
    <property type="protein sequence ID" value="CAD1838866.1"/>
    <property type="molecule type" value="Genomic_DNA"/>
</dbReference>
<dbReference type="InterPro" id="IPR011050">
    <property type="entry name" value="Pectin_lyase_fold/virulence"/>
</dbReference>
<dbReference type="InterPro" id="IPR000743">
    <property type="entry name" value="Glyco_hydro_28"/>
</dbReference>
<protein>
    <recommendedName>
        <fullName evidence="7">Polygalacturonase</fullName>
    </recommendedName>
</protein>
<evidence type="ECO:0000313" key="6">
    <source>
        <dbReference type="EMBL" id="CAD1838866.1"/>
    </source>
</evidence>
<evidence type="ECO:0000256" key="1">
    <source>
        <dbReference type="ARBA" id="ARBA00008834"/>
    </source>
</evidence>
<feature type="compositionally biased region" description="Pro residues" evidence="5">
    <location>
        <begin position="1"/>
        <end position="27"/>
    </location>
</feature>
<gene>
    <name evidence="6" type="ORF">CB5_LOCUS22077</name>
</gene>
<dbReference type="Pfam" id="PF00295">
    <property type="entry name" value="Glyco_hydro_28"/>
    <property type="match status" value="1"/>
</dbReference>
<dbReference type="SMART" id="SM00710">
    <property type="entry name" value="PbH1"/>
    <property type="match status" value="4"/>
</dbReference>
<dbReference type="GO" id="GO:0004650">
    <property type="term" value="F:polygalacturonase activity"/>
    <property type="evidence" value="ECO:0007669"/>
    <property type="project" value="InterPro"/>
</dbReference>
<comment type="similarity">
    <text evidence="1 4">Belongs to the glycosyl hydrolase 28 family.</text>
</comment>
<feature type="region of interest" description="Disordered" evidence="5">
    <location>
        <begin position="1"/>
        <end position="34"/>
    </location>
</feature>
<name>A0A6V7Q7N2_ANACO</name>
<dbReference type="GO" id="GO:0005975">
    <property type="term" value="P:carbohydrate metabolic process"/>
    <property type="evidence" value="ECO:0007669"/>
    <property type="project" value="InterPro"/>
</dbReference>
<dbReference type="AlphaFoldDB" id="A0A6V7Q7N2"/>
<keyword evidence="2 4" id="KW-0378">Hydrolase</keyword>
<dbReference type="InterPro" id="IPR012334">
    <property type="entry name" value="Pectin_lyas_fold"/>
</dbReference>
<dbReference type="InterPro" id="IPR051801">
    <property type="entry name" value="GH28_Enzymes"/>
</dbReference>
<evidence type="ECO:0000256" key="2">
    <source>
        <dbReference type="ARBA" id="ARBA00022801"/>
    </source>
</evidence>
<accession>A0A6V7Q7N2</accession>